<evidence type="ECO:0000313" key="1">
    <source>
        <dbReference type="EMBL" id="PWI25969.1"/>
    </source>
</evidence>
<sequence length="59" mass="6496">MLAQLSKMVTVRNDMQTGEIAGSCRAITCSKTQTCSRMTFKLLSNRSLLVEQALVSLTE</sequence>
<keyword evidence="2" id="KW-1185">Reference proteome</keyword>
<protein>
    <submittedName>
        <fullName evidence="1">Uncharacterized protein</fullName>
    </submittedName>
</protein>
<proteinExistence type="predicted"/>
<name>A0A2U3ANA0_9BACL</name>
<comment type="caution">
    <text evidence="1">The sequence shown here is derived from an EMBL/GenBank/DDBJ whole genome shotgun (WGS) entry which is preliminary data.</text>
</comment>
<accession>A0A2U3ANA0</accession>
<dbReference type="Proteomes" id="UP000245938">
    <property type="component" value="Unassembled WGS sequence"/>
</dbReference>
<organism evidence="1 2">
    <name type="scientific">Kurthia sibirica</name>
    <dbReference type="NCBI Taxonomy" id="202750"/>
    <lineage>
        <taxon>Bacteria</taxon>
        <taxon>Bacillati</taxon>
        <taxon>Bacillota</taxon>
        <taxon>Bacilli</taxon>
        <taxon>Bacillales</taxon>
        <taxon>Caryophanaceae</taxon>
        <taxon>Kurthia</taxon>
    </lineage>
</organism>
<reference evidence="1 2" key="1">
    <citation type="submission" date="2018-05" db="EMBL/GenBank/DDBJ databases">
        <title>Kurthia sibirica genome sequence.</title>
        <authorList>
            <person name="Maclea K.S."/>
            <person name="Goen A.E."/>
        </authorList>
    </citation>
    <scope>NUCLEOTIDE SEQUENCE [LARGE SCALE GENOMIC DNA]</scope>
    <source>
        <strain evidence="1 2">ATCC 49154</strain>
    </source>
</reference>
<gene>
    <name evidence="1" type="ORF">DEX24_05410</name>
</gene>
<dbReference type="EMBL" id="QFVR01000005">
    <property type="protein sequence ID" value="PWI25969.1"/>
    <property type="molecule type" value="Genomic_DNA"/>
</dbReference>
<dbReference type="AlphaFoldDB" id="A0A2U3ANA0"/>
<evidence type="ECO:0000313" key="2">
    <source>
        <dbReference type="Proteomes" id="UP000245938"/>
    </source>
</evidence>